<gene>
    <name evidence="5" type="primary">LOC113872381</name>
</gene>
<sequence length="582" mass="63639">MSFQHKNFWMPRDAGCLAEENMGYDHSSKTEPKRDHQWFLSTGETEVFSNKKKQAIEAVGGNPISGVSQANISSWDTNSGFHSVAGQFSDRLFGSELRAVNMVDKNMSSIGSGNQNLRRKDFEHQYSNDPSVGLSISHTIEDPSSCISFGGIRKVKVNHVKDSDNCMSSSLGHSYDGADNSTISTGVDYRKNDGNISLGPIYNDGTDNSISTGTTLSKTDDNLVSMGHTFNKGDGSFMLMGQNYGKGDENMLSMSQPFDRGDGNFISMGQSYEKEDSNMISLSTSSYDKGHENFISMVPAYSKSGENFINVAASYDKGTDHMISVGPTYDKVDSNIASTVPSYDKGDSGSLPMGQHHNKGEGTTISFGGFHDDAESNPSAGIISGYDLLMGNQTLDPGLDGQKVLIDSISELPVNGNPKSNLKTDIILKNKEPKITKKAPANSFPSNVKSLLSTGIFDGVPVKYVSWSRERNLRGIIKGTGYLCSCDDCKQSKALNAYEFERHAGAKTKHPNNHIYFDNGKTIYAVVQELKNTPQEMLFDAIQNVTGSTINQKNFRIWKASYQAATRELQRIYGKDEVTIPS</sequence>
<evidence type="ECO:0000259" key="3">
    <source>
        <dbReference type="Pfam" id="PF16135"/>
    </source>
</evidence>
<dbReference type="GO" id="GO:0003682">
    <property type="term" value="F:chromatin binding"/>
    <property type="evidence" value="ECO:0007669"/>
    <property type="project" value="TreeGrafter"/>
</dbReference>
<dbReference type="GO" id="GO:0042393">
    <property type="term" value="F:histone binding"/>
    <property type="evidence" value="ECO:0007669"/>
    <property type="project" value="TreeGrafter"/>
</dbReference>
<accession>A0A8B8MEV6</accession>
<dbReference type="Proteomes" id="UP000694853">
    <property type="component" value="Unplaced"/>
</dbReference>
<dbReference type="GO" id="GO:0000977">
    <property type="term" value="F:RNA polymerase II transcription regulatory region sequence-specific DNA binding"/>
    <property type="evidence" value="ECO:0007669"/>
    <property type="project" value="TreeGrafter"/>
</dbReference>
<dbReference type="Pfam" id="PF16135">
    <property type="entry name" value="TDBD"/>
    <property type="match status" value="1"/>
</dbReference>
<dbReference type="SUPFAM" id="SSF56935">
    <property type="entry name" value="Porins"/>
    <property type="match status" value="1"/>
</dbReference>
<reference evidence="4" key="1">
    <citation type="journal article" date="2019" name="Toxins">
        <title>Detection of Abrin-Like and Prepropulchellin-Like Toxin Genes and Transcripts Using Whole Genome Sequencing and Full-Length Transcript Sequencing of Abrus precatorius.</title>
        <authorList>
            <person name="Hovde B.T."/>
            <person name="Daligault H.E."/>
            <person name="Hanschen E.R."/>
            <person name="Kunde Y.A."/>
            <person name="Johnson M.B."/>
            <person name="Starkenburg S.R."/>
            <person name="Johnson S.L."/>
        </authorList>
    </citation>
    <scope>NUCLEOTIDE SEQUENCE [LARGE SCALE GENOMIC DNA]</scope>
</reference>
<dbReference type="RefSeq" id="XP_027365694.1">
    <property type="nucleotide sequence ID" value="XM_027509893.1"/>
</dbReference>
<organism evidence="4 5">
    <name type="scientific">Abrus precatorius</name>
    <name type="common">Indian licorice</name>
    <name type="synonym">Glycine abrus</name>
    <dbReference type="NCBI Taxonomy" id="3816"/>
    <lineage>
        <taxon>Eukaryota</taxon>
        <taxon>Viridiplantae</taxon>
        <taxon>Streptophyta</taxon>
        <taxon>Embryophyta</taxon>
        <taxon>Tracheophyta</taxon>
        <taxon>Spermatophyta</taxon>
        <taxon>Magnoliopsida</taxon>
        <taxon>eudicotyledons</taxon>
        <taxon>Gunneridae</taxon>
        <taxon>Pentapetalae</taxon>
        <taxon>rosids</taxon>
        <taxon>fabids</taxon>
        <taxon>Fabales</taxon>
        <taxon>Fabaceae</taxon>
        <taxon>Papilionoideae</taxon>
        <taxon>50 kb inversion clade</taxon>
        <taxon>NPAAA clade</taxon>
        <taxon>indigoferoid/millettioid clade</taxon>
        <taxon>Abreae</taxon>
        <taxon>Abrus</taxon>
    </lineage>
</organism>
<dbReference type="InterPro" id="IPR032308">
    <property type="entry name" value="TDBD"/>
</dbReference>
<evidence type="ECO:0000313" key="5">
    <source>
        <dbReference type="RefSeq" id="XP_027365694.1"/>
    </source>
</evidence>
<feature type="domain" description="Tify" evidence="3">
    <location>
        <begin position="475"/>
        <end position="529"/>
    </location>
</feature>
<dbReference type="PANTHER" id="PTHR47025:SF6">
    <property type="entry name" value="N-LYSINE METHYLTRANSFERASE"/>
    <property type="match status" value="1"/>
</dbReference>
<name>A0A8B8MEV6_ABRPR</name>
<keyword evidence="4" id="KW-1185">Reference proteome</keyword>
<dbReference type="GeneID" id="113872381"/>
<keyword evidence="2" id="KW-0539">Nucleus</keyword>
<dbReference type="KEGG" id="aprc:113872381"/>
<dbReference type="GO" id="GO:0045944">
    <property type="term" value="P:positive regulation of transcription by RNA polymerase II"/>
    <property type="evidence" value="ECO:0007669"/>
    <property type="project" value="TreeGrafter"/>
</dbReference>
<comment type="subcellular location">
    <subcellularLocation>
        <location evidence="1">Nucleus</location>
    </subcellularLocation>
</comment>
<dbReference type="GO" id="GO:0005634">
    <property type="term" value="C:nucleus"/>
    <property type="evidence" value="ECO:0007669"/>
    <property type="project" value="UniProtKB-SubCell"/>
</dbReference>
<dbReference type="AlphaFoldDB" id="A0A8B8MEV6"/>
<evidence type="ECO:0000256" key="1">
    <source>
        <dbReference type="ARBA" id="ARBA00004123"/>
    </source>
</evidence>
<proteinExistence type="predicted"/>
<protein>
    <submittedName>
        <fullName evidence="5">Uncharacterized protein LOC113872381 isoform X1</fullName>
    </submittedName>
</protein>
<dbReference type="PANTHER" id="PTHR47025">
    <property type="entry name" value="AUTOIMMUNE REGULATOR"/>
    <property type="match status" value="1"/>
</dbReference>
<evidence type="ECO:0000256" key="2">
    <source>
        <dbReference type="ARBA" id="ARBA00023242"/>
    </source>
</evidence>
<dbReference type="OrthoDB" id="1863332at2759"/>
<evidence type="ECO:0000313" key="4">
    <source>
        <dbReference type="Proteomes" id="UP000694853"/>
    </source>
</evidence>
<reference evidence="5" key="2">
    <citation type="submission" date="2025-08" db="UniProtKB">
        <authorList>
            <consortium name="RefSeq"/>
        </authorList>
    </citation>
    <scope>IDENTIFICATION</scope>
    <source>
        <tissue evidence="5">Young leaves</tissue>
    </source>
</reference>